<proteinExistence type="predicted"/>
<dbReference type="AlphaFoldDB" id="A0A918RDW9"/>
<protein>
    <submittedName>
        <fullName evidence="1">Uncharacterized protein</fullName>
    </submittedName>
</protein>
<name>A0A918RDW9_9GAMM</name>
<evidence type="ECO:0000313" key="2">
    <source>
        <dbReference type="Proteomes" id="UP000614811"/>
    </source>
</evidence>
<dbReference type="Proteomes" id="UP000614811">
    <property type="component" value="Unassembled WGS sequence"/>
</dbReference>
<dbReference type="RefSeq" id="WP_189397996.1">
    <property type="nucleotide sequence ID" value="NZ_BMXA01000001.1"/>
</dbReference>
<comment type="caution">
    <text evidence="1">The sequence shown here is derived from an EMBL/GenBank/DDBJ whole genome shotgun (WGS) entry which is preliminary data.</text>
</comment>
<organism evidence="1 2">
    <name type="scientific">Arenicella chitinivorans</name>
    <dbReference type="NCBI Taxonomy" id="1329800"/>
    <lineage>
        <taxon>Bacteria</taxon>
        <taxon>Pseudomonadati</taxon>
        <taxon>Pseudomonadota</taxon>
        <taxon>Gammaproteobacteria</taxon>
        <taxon>Arenicellales</taxon>
        <taxon>Arenicellaceae</taxon>
        <taxon>Arenicella</taxon>
    </lineage>
</organism>
<sequence>MGTALHRADFKPTCLSCKTSALVSEFALILFRRTGRLINVYSDDAIYDVLEIGARCADRRLQCISLHLYTELCNKILEVSPDRSAFTVDKDVRALLSEKATS</sequence>
<reference evidence="1" key="1">
    <citation type="journal article" date="2014" name="Int. J. Syst. Evol. Microbiol.">
        <title>Complete genome sequence of Corynebacterium casei LMG S-19264T (=DSM 44701T), isolated from a smear-ripened cheese.</title>
        <authorList>
            <consortium name="US DOE Joint Genome Institute (JGI-PGF)"/>
            <person name="Walter F."/>
            <person name="Albersmeier A."/>
            <person name="Kalinowski J."/>
            <person name="Ruckert C."/>
        </authorList>
    </citation>
    <scope>NUCLEOTIDE SEQUENCE</scope>
    <source>
        <strain evidence="1">KCTC 12711</strain>
    </source>
</reference>
<evidence type="ECO:0000313" key="1">
    <source>
        <dbReference type="EMBL" id="GGZ96155.1"/>
    </source>
</evidence>
<gene>
    <name evidence="1" type="ORF">GCM10008090_00440</name>
</gene>
<dbReference type="EMBL" id="BMXA01000001">
    <property type="protein sequence ID" value="GGZ96155.1"/>
    <property type="molecule type" value="Genomic_DNA"/>
</dbReference>
<accession>A0A918RDW9</accession>
<keyword evidence="2" id="KW-1185">Reference proteome</keyword>
<reference evidence="1" key="2">
    <citation type="submission" date="2020-09" db="EMBL/GenBank/DDBJ databases">
        <authorList>
            <person name="Sun Q."/>
            <person name="Kim S."/>
        </authorList>
    </citation>
    <scope>NUCLEOTIDE SEQUENCE</scope>
    <source>
        <strain evidence="1">KCTC 12711</strain>
    </source>
</reference>